<dbReference type="PRINTS" id="PR00626">
    <property type="entry name" value="CALRETICULIN"/>
</dbReference>
<evidence type="ECO:0008006" key="16">
    <source>
        <dbReference type="Google" id="ProtNLM"/>
    </source>
</evidence>
<dbReference type="PROSITE" id="PS00805">
    <property type="entry name" value="CALRETICULIN_REPEAT"/>
    <property type="match status" value="1"/>
</dbReference>
<keyword evidence="9" id="KW-0106">Calcium</keyword>
<dbReference type="Gene3D" id="2.10.250.10">
    <property type="entry name" value="Calreticulin/calnexin, P domain"/>
    <property type="match status" value="1"/>
</dbReference>
<comment type="function">
    <text evidence="11">Molecular calcium-binding chaperone promoting folding, oligomeric assembly and quality control in the ER via the calreticulin/calnexin cycle. This lectin may interact transiently with almost all of the monoglucosylated glycoproteins that are synthesized in the ER.</text>
</comment>
<evidence type="ECO:0000256" key="4">
    <source>
        <dbReference type="ARBA" id="ARBA00022729"/>
    </source>
</evidence>
<dbReference type="Gene3D" id="2.60.120.200">
    <property type="match status" value="1"/>
</dbReference>
<evidence type="ECO:0000256" key="5">
    <source>
        <dbReference type="ARBA" id="ARBA00022734"/>
    </source>
</evidence>
<protein>
    <recommendedName>
        <fullName evidence="16">Calreticulin</fullName>
    </recommendedName>
</protein>
<evidence type="ECO:0000256" key="2">
    <source>
        <dbReference type="ARBA" id="ARBA00010983"/>
    </source>
</evidence>
<keyword evidence="6" id="KW-0677">Repeat</keyword>
<dbReference type="GO" id="GO:0005509">
    <property type="term" value="F:calcium ion binding"/>
    <property type="evidence" value="ECO:0007669"/>
    <property type="project" value="InterPro"/>
</dbReference>
<keyword evidence="5" id="KW-0430">Lectin</keyword>
<evidence type="ECO:0000256" key="11">
    <source>
        <dbReference type="ARBA" id="ARBA00037091"/>
    </source>
</evidence>
<dbReference type="EMBL" id="KZ667465">
    <property type="protein sequence ID" value="PPR90969.1"/>
    <property type="molecule type" value="Genomic_DNA"/>
</dbReference>
<feature type="region of interest" description="Disordered" evidence="13">
    <location>
        <begin position="1"/>
        <end position="78"/>
    </location>
</feature>
<evidence type="ECO:0000256" key="3">
    <source>
        <dbReference type="ARBA" id="ARBA00022723"/>
    </source>
</evidence>
<evidence type="ECO:0000256" key="13">
    <source>
        <dbReference type="SAM" id="MobiDB-lite"/>
    </source>
</evidence>
<evidence type="ECO:0000256" key="10">
    <source>
        <dbReference type="ARBA" id="ARBA00023186"/>
    </source>
</evidence>
<dbReference type="OrthoDB" id="1938156at2759"/>
<dbReference type="PANTHER" id="PTHR11073">
    <property type="entry name" value="CALRETICULIN AND CALNEXIN"/>
    <property type="match status" value="1"/>
</dbReference>
<evidence type="ECO:0000256" key="7">
    <source>
        <dbReference type="ARBA" id="ARBA00022824"/>
    </source>
</evidence>
<comment type="similarity">
    <text evidence="2 12">Belongs to the calreticulin family.</text>
</comment>
<keyword evidence="10 12" id="KW-0143">Chaperone</keyword>
<dbReference type="GO" id="GO:0006457">
    <property type="term" value="P:protein folding"/>
    <property type="evidence" value="ECO:0007669"/>
    <property type="project" value="InterPro"/>
</dbReference>
<feature type="compositionally biased region" description="Basic and acidic residues" evidence="13">
    <location>
        <begin position="21"/>
        <end position="51"/>
    </location>
</feature>
<dbReference type="PANTHER" id="PTHR11073:SF2">
    <property type="entry name" value="CALRETICULIN"/>
    <property type="match status" value="1"/>
</dbReference>
<reference evidence="14 15" key="1">
    <citation type="submission" date="2015-01" db="EMBL/GenBank/DDBJ databases">
        <title>Genome of allotetraploid Gossypium barbadense reveals genomic plasticity and fiber elongation in cotton evolution.</title>
        <authorList>
            <person name="Chen X."/>
            <person name="Liu X."/>
            <person name="Zhao B."/>
            <person name="Zheng H."/>
            <person name="Hu Y."/>
            <person name="Lu G."/>
            <person name="Yang C."/>
            <person name="Chen J."/>
            <person name="Shan C."/>
            <person name="Zhang L."/>
            <person name="Zhou Y."/>
            <person name="Wang L."/>
            <person name="Guo W."/>
            <person name="Bai Y."/>
            <person name="Ruan J."/>
            <person name="Shangguan X."/>
            <person name="Mao Y."/>
            <person name="Jiang J."/>
            <person name="Zhu Y."/>
            <person name="Lei J."/>
            <person name="Kang H."/>
            <person name="Chen S."/>
            <person name="He X."/>
            <person name="Wang R."/>
            <person name="Wang Y."/>
            <person name="Chen J."/>
            <person name="Wang L."/>
            <person name="Yu S."/>
            <person name="Wang B."/>
            <person name="Wei J."/>
            <person name="Song S."/>
            <person name="Lu X."/>
            <person name="Gao Z."/>
            <person name="Gu W."/>
            <person name="Deng X."/>
            <person name="Ma D."/>
            <person name="Wang S."/>
            <person name="Liang W."/>
            <person name="Fang L."/>
            <person name="Cai C."/>
            <person name="Zhu X."/>
            <person name="Zhou B."/>
            <person name="Zhang Y."/>
            <person name="Chen Z."/>
            <person name="Xu S."/>
            <person name="Zhu R."/>
            <person name="Wang S."/>
            <person name="Zhang T."/>
            <person name="Zhao G."/>
        </authorList>
    </citation>
    <scope>NUCLEOTIDE SEQUENCE [LARGE SCALE GENOMIC DNA]</scope>
    <source>
        <strain evidence="15">cv. Xinhai21</strain>
        <tissue evidence="14">Leaf</tissue>
    </source>
</reference>
<dbReference type="GO" id="GO:0005789">
    <property type="term" value="C:endoplasmic reticulum membrane"/>
    <property type="evidence" value="ECO:0007669"/>
    <property type="project" value="TreeGrafter"/>
</dbReference>
<evidence type="ECO:0000256" key="6">
    <source>
        <dbReference type="ARBA" id="ARBA00022737"/>
    </source>
</evidence>
<organism evidence="14 15">
    <name type="scientific">Gossypium barbadense</name>
    <name type="common">Sea Island cotton</name>
    <name type="synonym">Hibiscus barbadensis</name>
    <dbReference type="NCBI Taxonomy" id="3634"/>
    <lineage>
        <taxon>Eukaryota</taxon>
        <taxon>Viridiplantae</taxon>
        <taxon>Streptophyta</taxon>
        <taxon>Embryophyta</taxon>
        <taxon>Tracheophyta</taxon>
        <taxon>Spermatophyta</taxon>
        <taxon>Magnoliopsida</taxon>
        <taxon>eudicotyledons</taxon>
        <taxon>Gunneridae</taxon>
        <taxon>Pentapetalae</taxon>
        <taxon>rosids</taxon>
        <taxon>malvids</taxon>
        <taxon>Malvales</taxon>
        <taxon>Malvaceae</taxon>
        <taxon>Malvoideae</taxon>
        <taxon>Gossypium</taxon>
    </lineage>
</organism>
<name>A0A2P5WIQ7_GOSBA</name>
<keyword evidence="3" id="KW-0479">Metal-binding</keyword>
<dbReference type="InterPro" id="IPR018124">
    <property type="entry name" value="Calret/calnex_CS"/>
</dbReference>
<evidence type="ECO:0000256" key="12">
    <source>
        <dbReference type="RuleBase" id="RU362126"/>
    </source>
</evidence>
<dbReference type="AlphaFoldDB" id="A0A2P5WIQ7"/>
<dbReference type="InterPro" id="IPR009033">
    <property type="entry name" value="Calreticulin/calnexin_P_dom_sf"/>
</dbReference>
<evidence type="ECO:0000313" key="15">
    <source>
        <dbReference type="Proteomes" id="UP000239757"/>
    </source>
</evidence>
<evidence type="ECO:0000256" key="1">
    <source>
        <dbReference type="ARBA" id="ARBA00004319"/>
    </source>
</evidence>
<keyword evidence="8" id="KW-0862">Zinc</keyword>
<evidence type="ECO:0000313" key="14">
    <source>
        <dbReference type="EMBL" id="PPR90969.1"/>
    </source>
</evidence>
<dbReference type="SUPFAM" id="SSF63887">
    <property type="entry name" value="P-domain of calnexin/calreticulin"/>
    <property type="match status" value="1"/>
</dbReference>
<comment type="subcellular location">
    <subcellularLocation>
        <location evidence="1">Endoplasmic reticulum lumen</location>
    </subcellularLocation>
</comment>
<keyword evidence="4" id="KW-0732">Signal</keyword>
<dbReference type="GO" id="GO:0036503">
    <property type="term" value="P:ERAD pathway"/>
    <property type="evidence" value="ECO:0007669"/>
    <property type="project" value="TreeGrafter"/>
</dbReference>
<dbReference type="InterPro" id="IPR001580">
    <property type="entry name" value="Calret/calnex"/>
</dbReference>
<gene>
    <name evidence="14" type="ORF">GOBAR_AA29722</name>
</gene>
<dbReference type="GO" id="GO:0030246">
    <property type="term" value="F:carbohydrate binding"/>
    <property type="evidence" value="ECO:0007669"/>
    <property type="project" value="UniProtKB-KW"/>
</dbReference>
<evidence type="ECO:0000256" key="8">
    <source>
        <dbReference type="ARBA" id="ARBA00022833"/>
    </source>
</evidence>
<proteinExistence type="inferred from homology"/>
<keyword evidence="7 12" id="KW-0256">Endoplasmic reticulum</keyword>
<dbReference type="Pfam" id="PF00262">
    <property type="entry name" value="Calreticulin"/>
    <property type="match status" value="1"/>
</dbReference>
<dbReference type="Proteomes" id="UP000239757">
    <property type="component" value="Unassembled WGS sequence"/>
</dbReference>
<dbReference type="GO" id="GO:0051082">
    <property type="term" value="F:unfolded protein binding"/>
    <property type="evidence" value="ECO:0007669"/>
    <property type="project" value="InterPro"/>
</dbReference>
<dbReference type="FunFam" id="2.10.250.10:FF:000002">
    <property type="entry name" value="Calreticulin"/>
    <property type="match status" value="1"/>
</dbReference>
<accession>A0A2P5WIQ7</accession>
<evidence type="ECO:0000256" key="9">
    <source>
        <dbReference type="ARBA" id="ARBA00022837"/>
    </source>
</evidence>
<dbReference type="GO" id="GO:0005788">
    <property type="term" value="C:endoplasmic reticulum lumen"/>
    <property type="evidence" value="ECO:0007669"/>
    <property type="project" value="UniProtKB-SubCell"/>
</dbReference>
<sequence length="203" mass="23586">MNFEYNLSILHHGQPEDWDDKEYIPDPEDKKPEGYDDIPKEIPDPDAKKPEDWDDEEDGEWTPSTIPNPEYKGPWNPKKIKNPNYKGKWKAPMIDNPDFKDDPDLYVFPSLKYVGIELWQVKSGTMFDNILVADDVEYAKKLAEETWGKQKDESKDEPVDSDEVSQIQAKTVLRKMQYNMMSYKARGIQYFAGNLVESLNTSA</sequence>